<evidence type="ECO:0000313" key="6">
    <source>
        <dbReference type="Proteomes" id="UP000184052"/>
    </source>
</evidence>
<dbReference type="PANTHER" id="PTHR43280:SF2">
    <property type="entry name" value="HTH-TYPE TRANSCRIPTIONAL REGULATOR EXSA"/>
    <property type="match status" value="1"/>
</dbReference>
<evidence type="ECO:0000313" key="5">
    <source>
        <dbReference type="EMBL" id="SHJ71276.1"/>
    </source>
</evidence>
<dbReference type="GO" id="GO:0003700">
    <property type="term" value="F:DNA-binding transcription factor activity"/>
    <property type="evidence" value="ECO:0007669"/>
    <property type="project" value="InterPro"/>
</dbReference>
<dbReference type="PRINTS" id="PR00032">
    <property type="entry name" value="HTHARAC"/>
</dbReference>
<keyword evidence="3" id="KW-0804">Transcription</keyword>
<dbReference type="PROSITE" id="PS01124">
    <property type="entry name" value="HTH_ARAC_FAMILY_2"/>
    <property type="match status" value="1"/>
</dbReference>
<feature type="domain" description="HTH araC/xylS-type" evidence="4">
    <location>
        <begin position="313"/>
        <end position="411"/>
    </location>
</feature>
<name>A0A1M6LJ87_9FIRM</name>
<keyword evidence="6" id="KW-1185">Reference proteome</keyword>
<dbReference type="SUPFAM" id="SSF46689">
    <property type="entry name" value="Homeodomain-like"/>
    <property type="match status" value="2"/>
</dbReference>
<dbReference type="InterPro" id="IPR009057">
    <property type="entry name" value="Homeodomain-like_sf"/>
</dbReference>
<evidence type="ECO:0000256" key="3">
    <source>
        <dbReference type="ARBA" id="ARBA00023163"/>
    </source>
</evidence>
<dbReference type="Proteomes" id="UP000184052">
    <property type="component" value="Unassembled WGS sequence"/>
</dbReference>
<dbReference type="OrthoDB" id="9778008at2"/>
<evidence type="ECO:0000256" key="2">
    <source>
        <dbReference type="ARBA" id="ARBA00023125"/>
    </source>
</evidence>
<gene>
    <name evidence="5" type="ORF">SAMN02745751_03198</name>
</gene>
<evidence type="ECO:0000256" key="1">
    <source>
        <dbReference type="ARBA" id="ARBA00023015"/>
    </source>
</evidence>
<evidence type="ECO:0000259" key="4">
    <source>
        <dbReference type="PROSITE" id="PS01124"/>
    </source>
</evidence>
<dbReference type="Gene3D" id="1.10.10.60">
    <property type="entry name" value="Homeodomain-like"/>
    <property type="match status" value="2"/>
</dbReference>
<dbReference type="AlphaFoldDB" id="A0A1M6LJ87"/>
<accession>A0A1M6LJ87</accession>
<dbReference type="PROSITE" id="PS00041">
    <property type="entry name" value="HTH_ARAC_FAMILY_1"/>
    <property type="match status" value="1"/>
</dbReference>
<dbReference type="InterPro" id="IPR018771">
    <property type="entry name" value="PocR_dom"/>
</dbReference>
<reference evidence="5 6" key="1">
    <citation type="submission" date="2016-11" db="EMBL/GenBank/DDBJ databases">
        <authorList>
            <person name="Jaros S."/>
            <person name="Januszkiewicz K."/>
            <person name="Wedrychowicz H."/>
        </authorList>
    </citation>
    <scope>NUCLEOTIDE SEQUENCE [LARGE SCALE GENOMIC DNA]</scope>
    <source>
        <strain evidence="5 6">DSM 17477</strain>
    </source>
</reference>
<dbReference type="GO" id="GO:0043565">
    <property type="term" value="F:sequence-specific DNA binding"/>
    <property type="evidence" value="ECO:0007669"/>
    <property type="project" value="InterPro"/>
</dbReference>
<dbReference type="InterPro" id="IPR018062">
    <property type="entry name" value="HTH_AraC-typ_CS"/>
</dbReference>
<dbReference type="PANTHER" id="PTHR43280">
    <property type="entry name" value="ARAC-FAMILY TRANSCRIPTIONAL REGULATOR"/>
    <property type="match status" value="1"/>
</dbReference>
<organism evidence="5 6">
    <name type="scientific">Dethiosulfatibacter aminovorans DSM 17477</name>
    <dbReference type="NCBI Taxonomy" id="1121476"/>
    <lineage>
        <taxon>Bacteria</taxon>
        <taxon>Bacillati</taxon>
        <taxon>Bacillota</taxon>
        <taxon>Tissierellia</taxon>
        <taxon>Dethiosulfatibacter</taxon>
    </lineage>
</organism>
<dbReference type="STRING" id="1121476.SAMN02745751_03198"/>
<proteinExistence type="predicted"/>
<dbReference type="SMART" id="SM00342">
    <property type="entry name" value="HTH_ARAC"/>
    <property type="match status" value="1"/>
</dbReference>
<keyword evidence="1" id="KW-0805">Transcription regulation</keyword>
<keyword evidence="2 5" id="KW-0238">DNA-binding</keyword>
<sequence length="412" mass="47604">MNIYGIDIKKLNKAIDAYSSCTDIPVTVFDKDMNIVTESMKDNKFCKFFHIYTEDSICKKNLAFSSKTSYTLGEPYIFVCPSGLLNIVVAIIVNRKYEGSIVAGPIAMEVITEKNICKAIDLNSVDPSQYMPISIFVRDMKIFSLDKINKLSLLLYNNILSLYSNIEDYEFMRNKQKIQNNAGRKIHEIKNNMDSTPKIKNIREEIINKIVNNDTDEIKDLLDDFLNDILQLDACNFEIMKVRIFELYLMLSMTAIKNGISLERIFDLNLTFIENLNKVQNIKDLSECSQEVVSFFCDNIFTSIYSGNSKIIKQSLFIIENNYMNKITLQDLADHFNLNVSYLSKLFKKELNACFSDYINRIRIEKSLGMIRDHQMSISEIATAVGFKDQSYFTKQFKKEMGESPKKYSMNI</sequence>
<dbReference type="InterPro" id="IPR020449">
    <property type="entry name" value="Tscrpt_reg_AraC-type_HTH"/>
</dbReference>
<dbReference type="Pfam" id="PF10114">
    <property type="entry name" value="PocR"/>
    <property type="match status" value="1"/>
</dbReference>
<dbReference type="RefSeq" id="WP_073050565.1">
    <property type="nucleotide sequence ID" value="NZ_FQZL01000032.1"/>
</dbReference>
<protein>
    <submittedName>
        <fullName evidence="5">AraC-type DNA-binding protein</fullName>
    </submittedName>
</protein>
<dbReference type="Pfam" id="PF12833">
    <property type="entry name" value="HTH_18"/>
    <property type="match status" value="1"/>
</dbReference>
<dbReference type="InterPro" id="IPR018060">
    <property type="entry name" value="HTH_AraC"/>
</dbReference>
<dbReference type="EMBL" id="FQZL01000032">
    <property type="protein sequence ID" value="SHJ71276.1"/>
    <property type="molecule type" value="Genomic_DNA"/>
</dbReference>